<feature type="domain" description="PAC" evidence="8">
    <location>
        <begin position="432"/>
        <end position="484"/>
    </location>
</feature>
<dbReference type="InterPro" id="IPR035965">
    <property type="entry name" value="PAS-like_dom_sf"/>
</dbReference>
<dbReference type="PROSITE" id="PS50887">
    <property type="entry name" value="GGDEF"/>
    <property type="match status" value="1"/>
</dbReference>
<dbReference type="EMBL" id="MLJW01000109">
    <property type="protein sequence ID" value="OIQ99156.1"/>
    <property type="molecule type" value="Genomic_DNA"/>
</dbReference>
<dbReference type="PANTHER" id="PTHR46663:SF3">
    <property type="entry name" value="SLL0267 PROTEIN"/>
    <property type="match status" value="1"/>
</dbReference>
<dbReference type="SMART" id="SM00091">
    <property type="entry name" value="PAS"/>
    <property type="match status" value="2"/>
</dbReference>
<feature type="transmembrane region" description="Helical" evidence="6">
    <location>
        <begin position="12"/>
        <end position="33"/>
    </location>
</feature>
<dbReference type="InterPro" id="IPR043128">
    <property type="entry name" value="Rev_trsase/Diguanyl_cyclase"/>
</dbReference>
<dbReference type="PANTHER" id="PTHR46663">
    <property type="entry name" value="DIGUANYLATE CYCLASE DGCT-RELATED"/>
    <property type="match status" value="1"/>
</dbReference>
<dbReference type="InterPro" id="IPR000700">
    <property type="entry name" value="PAS-assoc_C"/>
</dbReference>
<feature type="transmembrane region" description="Helical" evidence="6">
    <location>
        <begin position="205"/>
        <end position="223"/>
    </location>
</feature>
<dbReference type="InterPro" id="IPR013767">
    <property type="entry name" value="PAS_fold"/>
</dbReference>
<keyword evidence="4 6" id="KW-1133">Transmembrane helix</keyword>
<dbReference type="Pfam" id="PF13426">
    <property type="entry name" value="PAS_9"/>
    <property type="match status" value="1"/>
</dbReference>
<dbReference type="Pfam" id="PF00989">
    <property type="entry name" value="PAS"/>
    <property type="match status" value="1"/>
</dbReference>
<gene>
    <name evidence="10" type="primary">gmr_102</name>
    <name evidence="10" type="ORF">GALL_187360</name>
</gene>
<feature type="transmembrane region" description="Helical" evidence="6">
    <location>
        <begin position="85"/>
        <end position="107"/>
    </location>
</feature>
<dbReference type="PROSITE" id="PS50112">
    <property type="entry name" value="PAS"/>
    <property type="match status" value="2"/>
</dbReference>
<dbReference type="SUPFAM" id="SSF55785">
    <property type="entry name" value="PYP-like sensor domain (PAS domain)"/>
    <property type="match status" value="2"/>
</dbReference>
<evidence type="ECO:0000259" key="9">
    <source>
        <dbReference type="PROSITE" id="PS50887"/>
    </source>
</evidence>
<dbReference type="GO" id="GO:0005886">
    <property type="term" value="C:plasma membrane"/>
    <property type="evidence" value="ECO:0007669"/>
    <property type="project" value="UniProtKB-SubCell"/>
</dbReference>
<proteinExistence type="predicted"/>
<dbReference type="Gene3D" id="3.30.70.270">
    <property type="match status" value="1"/>
</dbReference>
<dbReference type="InterPro" id="IPR029787">
    <property type="entry name" value="Nucleotide_cyclase"/>
</dbReference>
<dbReference type="PROSITE" id="PS50113">
    <property type="entry name" value="PAC"/>
    <property type="match status" value="2"/>
</dbReference>
<dbReference type="GO" id="GO:0071111">
    <property type="term" value="F:cyclic-guanylate-specific phosphodiesterase activity"/>
    <property type="evidence" value="ECO:0007669"/>
    <property type="project" value="UniProtKB-EC"/>
</dbReference>
<dbReference type="InterPro" id="IPR007895">
    <property type="entry name" value="MASE1"/>
</dbReference>
<evidence type="ECO:0000313" key="10">
    <source>
        <dbReference type="EMBL" id="OIQ99156.1"/>
    </source>
</evidence>
<dbReference type="Pfam" id="PF00990">
    <property type="entry name" value="GGDEF"/>
    <property type="match status" value="1"/>
</dbReference>
<dbReference type="CDD" id="cd00130">
    <property type="entry name" value="PAS"/>
    <property type="match status" value="2"/>
</dbReference>
<dbReference type="GO" id="GO:0006355">
    <property type="term" value="P:regulation of DNA-templated transcription"/>
    <property type="evidence" value="ECO:0007669"/>
    <property type="project" value="InterPro"/>
</dbReference>
<evidence type="ECO:0000256" key="4">
    <source>
        <dbReference type="ARBA" id="ARBA00022989"/>
    </source>
</evidence>
<feature type="transmembrane region" description="Helical" evidence="6">
    <location>
        <begin position="171"/>
        <end position="193"/>
    </location>
</feature>
<protein>
    <submittedName>
        <fullName evidence="10">Cyclic di-GMP phosphodiesterase Gmr</fullName>
        <ecNumber evidence="10">3.1.4.52</ecNumber>
    </submittedName>
</protein>
<evidence type="ECO:0000256" key="3">
    <source>
        <dbReference type="ARBA" id="ARBA00022692"/>
    </source>
</evidence>
<dbReference type="SMART" id="SM00267">
    <property type="entry name" value="GGDEF"/>
    <property type="match status" value="1"/>
</dbReference>
<evidence type="ECO:0000259" key="8">
    <source>
        <dbReference type="PROSITE" id="PS50113"/>
    </source>
</evidence>
<sequence length="650" mass="72032">MTSAVRLVLGNLGLAMVIGCVQALAAWAGYRWLARSRDFDRGLNRLSDYLTLGLAGALVALAGAGIGTLALALAGSLAWEAAPLIWLKWAMGDWLGVLVLAPPLAAWARPTRLPRSARYWLEVALFTGIALIAATIVFGGWQRALLGGYAHGFMMFPIVIWAALRFGRRITTLFILTTLALALASVKLGTGPFARDFAANRMAGFWLYGMSLAVTGMTLAILISERRRTLQALAAGERQLRAIYDTSNAAIFLVDPAGRIIHANQRMAEMFGQPLAELIGSEYVALVSFDQRETGRASMMSLLSSSLDFVTAERHYQRRDGSEFWGEISARRLQDEGSRRIGLVALIIDISSRKEAQNQLRLAAKVFESSHEGIVITDADTRILSVNRAFTAITGYREEEIRGQTPQQLQSGQYPKAFYAEMWRRLLETNHWEGEISNRRKDGSIAAEWLSISAVRLDNGEIANYVAIFTDISERKRDEERIRRLAHHDPLTELPNRSLLFDRMNKALTGARRYDKRFAVLFLDLDGFKPINDRCGHDIGDAVLREVARRLSAKVRDSDTVSRHGGDEFVILVPELAEPEQVTQLGVKLLAIIAETYRIAGLELNLTASIGISVYPEDGEDIDSLMKNADSAMYRAKNAGRNTLVRYGQT</sequence>
<dbReference type="SUPFAM" id="SSF55073">
    <property type="entry name" value="Nucleotide cyclase"/>
    <property type="match status" value="1"/>
</dbReference>
<evidence type="ECO:0000256" key="5">
    <source>
        <dbReference type="ARBA" id="ARBA00023136"/>
    </source>
</evidence>
<evidence type="ECO:0000256" key="2">
    <source>
        <dbReference type="ARBA" id="ARBA00022475"/>
    </source>
</evidence>
<dbReference type="InterPro" id="IPR052163">
    <property type="entry name" value="DGC-Regulatory_Protein"/>
</dbReference>
<feature type="domain" description="PAC" evidence="8">
    <location>
        <begin position="310"/>
        <end position="362"/>
    </location>
</feature>
<comment type="subcellular location">
    <subcellularLocation>
        <location evidence="1">Cell membrane</location>
        <topology evidence="1">Multi-pass membrane protein</topology>
    </subcellularLocation>
</comment>
<reference evidence="10" key="1">
    <citation type="submission" date="2016-10" db="EMBL/GenBank/DDBJ databases">
        <title>Sequence of Gallionella enrichment culture.</title>
        <authorList>
            <person name="Poehlein A."/>
            <person name="Muehling M."/>
            <person name="Daniel R."/>
        </authorList>
    </citation>
    <scope>NUCLEOTIDE SEQUENCE</scope>
</reference>
<keyword evidence="5 6" id="KW-0472">Membrane</keyword>
<dbReference type="PROSITE" id="PS51257">
    <property type="entry name" value="PROKAR_LIPOPROTEIN"/>
    <property type="match status" value="1"/>
</dbReference>
<dbReference type="SMART" id="SM00086">
    <property type="entry name" value="PAC"/>
    <property type="match status" value="2"/>
</dbReference>
<feature type="transmembrane region" description="Helical" evidence="6">
    <location>
        <begin position="54"/>
        <end position="79"/>
    </location>
</feature>
<organism evidence="10">
    <name type="scientific">mine drainage metagenome</name>
    <dbReference type="NCBI Taxonomy" id="410659"/>
    <lineage>
        <taxon>unclassified sequences</taxon>
        <taxon>metagenomes</taxon>
        <taxon>ecological metagenomes</taxon>
    </lineage>
</organism>
<feature type="domain" description="GGDEF" evidence="9">
    <location>
        <begin position="516"/>
        <end position="649"/>
    </location>
</feature>
<dbReference type="NCBIfam" id="TIGR00254">
    <property type="entry name" value="GGDEF"/>
    <property type="match status" value="1"/>
</dbReference>
<evidence type="ECO:0000256" key="6">
    <source>
        <dbReference type="SAM" id="Phobius"/>
    </source>
</evidence>
<dbReference type="EC" id="3.1.4.52" evidence="10"/>
<dbReference type="Pfam" id="PF05231">
    <property type="entry name" value="MASE1"/>
    <property type="match status" value="1"/>
</dbReference>
<feature type="transmembrane region" description="Helical" evidence="6">
    <location>
        <begin position="119"/>
        <end position="138"/>
    </location>
</feature>
<accession>A0A1J5S4I3</accession>
<dbReference type="Gene3D" id="3.30.450.20">
    <property type="entry name" value="PAS domain"/>
    <property type="match status" value="2"/>
</dbReference>
<dbReference type="FunFam" id="3.30.70.270:FF:000001">
    <property type="entry name" value="Diguanylate cyclase domain protein"/>
    <property type="match status" value="1"/>
</dbReference>
<dbReference type="InterPro" id="IPR001610">
    <property type="entry name" value="PAC"/>
</dbReference>
<dbReference type="InterPro" id="IPR000160">
    <property type="entry name" value="GGDEF_dom"/>
</dbReference>
<keyword evidence="10" id="KW-0378">Hydrolase</keyword>
<evidence type="ECO:0000256" key="1">
    <source>
        <dbReference type="ARBA" id="ARBA00004651"/>
    </source>
</evidence>
<dbReference type="CDD" id="cd01949">
    <property type="entry name" value="GGDEF"/>
    <property type="match status" value="1"/>
</dbReference>
<comment type="caution">
    <text evidence="10">The sequence shown here is derived from an EMBL/GenBank/DDBJ whole genome shotgun (WGS) entry which is preliminary data.</text>
</comment>
<feature type="domain" description="PAS" evidence="7">
    <location>
        <begin position="359"/>
        <end position="405"/>
    </location>
</feature>
<evidence type="ECO:0000259" key="7">
    <source>
        <dbReference type="PROSITE" id="PS50112"/>
    </source>
</evidence>
<keyword evidence="3 6" id="KW-0812">Transmembrane</keyword>
<dbReference type="InterPro" id="IPR000014">
    <property type="entry name" value="PAS"/>
</dbReference>
<feature type="transmembrane region" description="Helical" evidence="6">
    <location>
        <begin position="144"/>
        <end position="164"/>
    </location>
</feature>
<name>A0A1J5S4I3_9ZZZZ</name>
<dbReference type="NCBIfam" id="TIGR00229">
    <property type="entry name" value="sensory_box"/>
    <property type="match status" value="2"/>
</dbReference>
<feature type="domain" description="PAS" evidence="7">
    <location>
        <begin position="236"/>
        <end position="306"/>
    </location>
</feature>
<keyword evidence="2" id="KW-1003">Cell membrane</keyword>
<dbReference type="AlphaFoldDB" id="A0A1J5S4I3"/>